<keyword evidence="2" id="KW-1185">Reference proteome</keyword>
<evidence type="ECO:0000313" key="1">
    <source>
        <dbReference type="EMBL" id="TMS18077.1"/>
    </source>
</evidence>
<gene>
    <name evidence="1" type="ORF">E3U43_010403</name>
</gene>
<organism evidence="1 2">
    <name type="scientific">Larimichthys crocea</name>
    <name type="common">Large yellow croaker</name>
    <name type="synonym">Pseudosciaena crocea</name>
    <dbReference type="NCBI Taxonomy" id="215358"/>
    <lineage>
        <taxon>Eukaryota</taxon>
        <taxon>Metazoa</taxon>
        <taxon>Chordata</taxon>
        <taxon>Craniata</taxon>
        <taxon>Vertebrata</taxon>
        <taxon>Euteleostomi</taxon>
        <taxon>Actinopterygii</taxon>
        <taxon>Neopterygii</taxon>
        <taxon>Teleostei</taxon>
        <taxon>Neoteleostei</taxon>
        <taxon>Acanthomorphata</taxon>
        <taxon>Eupercaria</taxon>
        <taxon>Sciaenidae</taxon>
        <taxon>Larimichthys</taxon>
    </lineage>
</organism>
<dbReference type="EMBL" id="CM011679">
    <property type="protein sequence ID" value="TMS18077.1"/>
    <property type="molecule type" value="Genomic_DNA"/>
</dbReference>
<evidence type="ECO:0000313" key="2">
    <source>
        <dbReference type="Proteomes" id="UP000793456"/>
    </source>
</evidence>
<proteinExistence type="predicted"/>
<protein>
    <submittedName>
        <fullName evidence="1">Uncharacterized protein</fullName>
    </submittedName>
</protein>
<dbReference type="Proteomes" id="UP000793456">
    <property type="component" value="Chromosome VI"/>
</dbReference>
<comment type="caution">
    <text evidence="1">The sequence shown here is derived from an EMBL/GenBank/DDBJ whole genome shotgun (WGS) entry which is preliminary data.</text>
</comment>
<sequence length="195" mass="21869">MSSWQSYKCFQLNYTMLVIESLDADTETRRLSPVAILGNKFVDLINGPQDHGWCAGYTCQKRVSLFHSIVATGHSYDVFFSSVSPQKLRLMMLDTAQSESVVVSVFYSKPQRLDVYVDNKLVAPTNAEWNSDKTDYTLKKPVSADQYFPKLSADLGSNYFDPDYKMLKVLVRGSETGGDPDFPGSLPLLRAACHD</sequence>
<name>A0ACD3RFF2_LARCR</name>
<accession>A0ACD3RFF2</accession>
<reference evidence="1" key="1">
    <citation type="submission" date="2018-11" db="EMBL/GenBank/DDBJ databases">
        <title>The sequence and de novo assembly of Larimichthys crocea genome using PacBio and Hi-C technologies.</title>
        <authorList>
            <person name="Xu P."/>
            <person name="Chen B."/>
            <person name="Zhou Z."/>
            <person name="Ke Q."/>
            <person name="Wu Y."/>
            <person name="Bai H."/>
            <person name="Pu F."/>
        </authorList>
    </citation>
    <scope>NUCLEOTIDE SEQUENCE</scope>
    <source>
        <tissue evidence="1">Muscle</tissue>
    </source>
</reference>